<reference evidence="8 9" key="1">
    <citation type="submission" date="2017-10" db="EMBL/GenBank/DDBJ databases">
        <authorList>
            <person name="Jakob F."/>
        </authorList>
    </citation>
    <scope>NUCLEOTIDE SEQUENCE [LARGE SCALE GENOMIC DNA]</scope>
    <source>
        <strain evidence="8 9">TMW 2.1889</strain>
    </source>
</reference>
<feature type="transmembrane region" description="Helical" evidence="6">
    <location>
        <begin position="768"/>
        <end position="792"/>
    </location>
</feature>
<feature type="domain" description="Membrane transport protein MMPL" evidence="7">
    <location>
        <begin position="198"/>
        <end position="429"/>
    </location>
</feature>
<evidence type="ECO:0000256" key="6">
    <source>
        <dbReference type="SAM" id="Phobius"/>
    </source>
</evidence>
<feature type="transmembrane region" description="Helical" evidence="6">
    <location>
        <begin position="271"/>
        <end position="292"/>
    </location>
</feature>
<dbReference type="NCBIfam" id="TIGR03480">
    <property type="entry name" value="HpnN"/>
    <property type="match status" value="1"/>
</dbReference>
<dbReference type="InterPro" id="IPR050545">
    <property type="entry name" value="Mycobact_MmpL"/>
</dbReference>
<feature type="transmembrane region" description="Helical" evidence="6">
    <location>
        <begin position="836"/>
        <end position="856"/>
    </location>
</feature>
<dbReference type="Proteomes" id="UP000765338">
    <property type="component" value="Unassembled WGS sequence"/>
</dbReference>
<evidence type="ECO:0000256" key="2">
    <source>
        <dbReference type="ARBA" id="ARBA00022475"/>
    </source>
</evidence>
<feature type="transmembrane region" description="Helical" evidence="6">
    <location>
        <begin position="379"/>
        <end position="398"/>
    </location>
</feature>
<dbReference type="InterPro" id="IPR017841">
    <property type="entry name" value="Hopanoid_biosynth_HpnN"/>
</dbReference>
<evidence type="ECO:0000256" key="1">
    <source>
        <dbReference type="ARBA" id="ARBA00004651"/>
    </source>
</evidence>
<feature type="transmembrane region" description="Helical" evidence="6">
    <location>
        <begin position="299"/>
        <end position="321"/>
    </location>
</feature>
<accession>A0ABR5ZTV3</accession>
<dbReference type="Gene3D" id="1.20.1640.10">
    <property type="entry name" value="Multidrug efflux transporter AcrB transmembrane domain"/>
    <property type="match status" value="2"/>
</dbReference>
<proteinExistence type="predicted"/>
<feature type="transmembrane region" description="Helical" evidence="6">
    <location>
        <begin position="715"/>
        <end position="735"/>
    </location>
</feature>
<comment type="subcellular location">
    <subcellularLocation>
        <location evidence="1">Cell membrane</location>
        <topology evidence="1">Multi-pass membrane protein</topology>
    </subcellularLocation>
</comment>
<dbReference type="InterPro" id="IPR004869">
    <property type="entry name" value="MMPL_dom"/>
</dbReference>
<feature type="domain" description="Membrane transport protein MMPL" evidence="7">
    <location>
        <begin position="692"/>
        <end position="856"/>
    </location>
</feature>
<feature type="transmembrane region" description="Helical" evidence="6">
    <location>
        <begin position="458"/>
        <end position="478"/>
    </location>
</feature>
<evidence type="ECO:0000259" key="7">
    <source>
        <dbReference type="Pfam" id="PF03176"/>
    </source>
</evidence>
<gene>
    <name evidence="8" type="ORF">CPA56_07085</name>
</gene>
<feature type="transmembrane region" description="Helical" evidence="6">
    <location>
        <begin position="742"/>
        <end position="762"/>
    </location>
</feature>
<dbReference type="SUPFAM" id="SSF82866">
    <property type="entry name" value="Multidrug efflux transporter AcrB transmembrane domain"/>
    <property type="match status" value="2"/>
</dbReference>
<keyword evidence="4 6" id="KW-1133">Transmembrane helix</keyword>
<evidence type="ECO:0000313" key="8">
    <source>
        <dbReference type="EMBL" id="MBA5727743.1"/>
    </source>
</evidence>
<feature type="transmembrane region" description="Helical" evidence="6">
    <location>
        <begin position="327"/>
        <end position="345"/>
    </location>
</feature>
<keyword evidence="3 6" id="KW-0812">Transmembrane</keyword>
<organism evidence="8 9">
    <name type="scientific">Bombella mellum</name>
    <dbReference type="NCBI Taxonomy" id="2039288"/>
    <lineage>
        <taxon>Bacteria</taxon>
        <taxon>Pseudomonadati</taxon>
        <taxon>Pseudomonadota</taxon>
        <taxon>Alphaproteobacteria</taxon>
        <taxon>Acetobacterales</taxon>
        <taxon>Acetobacteraceae</taxon>
        <taxon>Bombella</taxon>
    </lineage>
</organism>
<dbReference type="PANTHER" id="PTHR33406">
    <property type="entry name" value="MEMBRANE PROTEIN MJ1562-RELATED"/>
    <property type="match status" value="1"/>
</dbReference>
<dbReference type="RefSeq" id="WP_182041315.1">
    <property type="nucleotide sequence ID" value="NZ_PDLY01000004.1"/>
</dbReference>
<dbReference type="PANTHER" id="PTHR33406:SF13">
    <property type="entry name" value="MEMBRANE PROTEIN YDFJ"/>
    <property type="match status" value="1"/>
</dbReference>
<keyword evidence="9" id="KW-1185">Reference proteome</keyword>
<evidence type="ECO:0000256" key="5">
    <source>
        <dbReference type="ARBA" id="ARBA00023136"/>
    </source>
</evidence>
<sequence length="864" mass="92305">MLSTLTSRLNAFCSRHVALVLSLFILLCAGSAWLSLTRLGITTETDRLFADTLPWKQKNRQIEHLFPGEKNTLVAIISAATPEEGRETANALTTILSKDTAHFDRVDQPDANPFYTRNAFLFIDTKQLEPLLDSTISAQPFLGTLAADPSARGLFGTFGLMAKAIRSSQPIPASFNTALDGLTQTLNDGLAGHATPLSWERLLSGGLSDLGGHYRFVVTHPRPDFTSFEPSEAATQAMRSALDSLPTVKAGRAHALITGEAKLSDEEFSTVAQGMIIGLFISFALVTLWLLLAARSLRVVIPILLTLIIGLLLTTGFATLAVGTLNMISVAFAILFVGIAVDFAIQFGVRFRCQKDEAGVPLSPLEALDLTGRESGGQIFVASLATAAGFLAFTPTNFVGVAQLGLIAGGGMLIAFVCTLTLLPALLRLFRATPGDSIQGFAMLRPVDHALRRFRLPVLAIFTVLGIIGACLTPSLLFDADPLHTKNPNTEGMKALSLLEENPLTTPYNAQVLVPDTATATRLAAAFSRLDSVHDVLWLGALVPDDQPTKIQMIQEAADILLPTLSVAHPAPAPSAADLRAAALRASHEFDGLDNRLSPALRSLHEALTRLSSAPDATLLATNEALTRFLPSELSQLKSLLSPSSPITLDNIPADIRSDYISPSNGAYRLIIHPKGRMSENRTLHHFVGELKSVTPDICGPALEIIASAQTITHAFITAALCAIVAIALILLITLRRLLDTLLVLLPLLLSSLLTVILIITVPEQLNYANIIALPLLLGVGVSFNIYFVMNWRAGSREQLSSPTARAVLFSALTTGSAFGSLAASAHPGTASMGRLLLLSLGCTLICSLLFIPALLPRRKGEEL</sequence>
<keyword evidence="2" id="KW-1003">Cell membrane</keyword>
<comment type="caution">
    <text evidence="8">The sequence shown here is derived from an EMBL/GenBank/DDBJ whole genome shotgun (WGS) entry which is preliminary data.</text>
</comment>
<keyword evidence="5 6" id="KW-0472">Membrane</keyword>
<dbReference type="Pfam" id="PF03176">
    <property type="entry name" value="MMPL"/>
    <property type="match status" value="2"/>
</dbReference>
<evidence type="ECO:0000256" key="4">
    <source>
        <dbReference type="ARBA" id="ARBA00022989"/>
    </source>
</evidence>
<dbReference type="EMBL" id="PDLY01000004">
    <property type="protein sequence ID" value="MBA5727743.1"/>
    <property type="molecule type" value="Genomic_DNA"/>
</dbReference>
<evidence type="ECO:0000313" key="9">
    <source>
        <dbReference type="Proteomes" id="UP000765338"/>
    </source>
</evidence>
<feature type="transmembrane region" description="Helical" evidence="6">
    <location>
        <begin position="404"/>
        <end position="427"/>
    </location>
</feature>
<evidence type="ECO:0000256" key="3">
    <source>
        <dbReference type="ARBA" id="ARBA00022692"/>
    </source>
</evidence>
<name>A0ABR5ZTV3_9PROT</name>
<feature type="transmembrane region" description="Helical" evidence="6">
    <location>
        <begin position="804"/>
        <end position="824"/>
    </location>
</feature>
<protein>
    <submittedName>
        <fullName evidence="8">RND transporter</fullName>
    </submittedName>
</protein>